<dbReference type="Gene3D" id="2.60.40.1730">
    <property type="entry name" value="tricorn interacting facor f3 domain"/>
    <property type="match status" value="1"/>
</dbReference>
<dbReference type="GO" id="GO:0042277">
    <property type="term" value="F:peptide binding"/>
    <property type="evidence" value="ECO:0007669"/>
    <property type="project" value="TreeGrafter"/>
</dbReference>
<dbReference type="SUPFAM" id="SSF55486">
    <property type="entry name" value="Metalloproteases ('zincins'), catalytic domain"/>
    <property type="match status" value="1"/>
</dbReference>
<accession>A0A7J7ISD3</accession>
<evidence type="ECO:0000256" key="10">
    <source>
        <dbReference type="PIRSR" id="PIRSR634016-4"/>
    </source>
</evidence>
<comment type="caution">
    <text evidence="14">The sequence shown here is derived from an EMBL/GenBank/DDBJ whole genome shotgun (WGS) entry which is preliminary data.</text>
</comment>
<evidence type="ECO:0000256" key="4">
    <source>
        <dbReference type="ARBA" id="ARBA00022723"/>
    </source>
</evidence>
<evidence type="ECO:0000256" key="2">
    <source>
        <dbReference type="ARBA" id="ARBA00022438"/>
    </source>
</evidence>
<proteinExistence type="inferred from homology"/>
<keyword evidence="4 9" id="KW-0479">Metal-binding</keyword>
<sequence>MCYTYIFISNVLQDVAAFKNKEEVKELPVSTDKPATTSPKSSTAQPSPSPHSPKWSSQRLPAQYVSEYNIKLTMKDLNHKNHIPYNGTVDILVHVANSTDLIVLHAFNINISKVEILLHSSPTDSILSGYETYDELQQLQISLKKPLDMGSNFTLQISFDATLREDLHGFYRSVYTSPLDDEKAMAVTQFEATHARKAFPCFDEPDFKARFKYSPEMSSYLVAIVVSELKHTQPLLIQSTLNASQSIKITLYGRENQLSQLEFAKNVTAEVIKVFEQFFQVAYPLPKLDIVAIPDFENGAMENWGLITFRESALLYDPTLSSTNQQQWVTEVVAHELAHQWFGNYVTMKWWNEVWLNEGFATFVGEMIGTKTFAENQGYDWPVEENFLLSVTSAARVDSLHSSHALSRSAGSVESPSVIDSMFDSISYTKGAAILRMLDSFVTRNVTQTALQDYLNSHSYGNAEASDLWASFDKVSCS</sequence>
<dbReference type="GO" id="GO:0043171">
    <property type="term" value="P:peptide catabolic process"/>
    <property type="evidence" value="ECO:0007669"/>
    <property type="project" value="TreeGrafter"/>
</dbReference>
<evidence type="ECO:0000259" key="12">
    <source>
        <dbReference type="Pfam" id="PF01433"/>
    </source>
</evidence>
<dbReference type="FunFam" id="1.10.390.10:FF:000006">
    <property type="entry name" value="Puromycin-sensitive aminopeptidase"/>
    <property type="match status" value="1"/>
</dbReference>
<reference evidence="14" key="1">
    <citation type="submission" date="2020-06" db="EMBL/GenBank/DDBJ databases">
        <title>Draft genome of Bugula neritina, a colonial animal packing powerful symbionts and potential medicines.</title>
        <authorList>
            <person name="Rayko M."/>
        </authorList>
    </citation>
    <scope>NUCLEOTIDE SEQUENCE [LARGE SCALE GENOMIC DNA]</scope>
    <source>
        <strain evidence="14">Kwan_BN1</strain>
    </source>
</reference>
<dbReference type="Proteomes" id="UP000593567">
    <property type="component" value="Unassembled WGS sequence"/>
</dbReference>
<keyword evidence="6 9" id="KW-0862">Zinc</keyword>
<feature type="binding site" evidence="9">
    <location>
        <position position="358"/>
    </location>
    <ligand>
        <name>Zn(2+)</name>
        <dbReference type="ChEBI" id="CHEBI:29105"/>
        <note>catalytic</note>
    </ligand>
</feature>
<dbReference type="AlphaFoldDB" id="A0A7J7ISD3"/>
<dbReference type="GO" id="GO:0070006">
    <property type="term" value="F:metalloaminopeptidase activity"/>
    <property type="evidence" value="ECO:0007669"/>
    <property type="project" value="TreeGrafter"/>
</dbReference>
<dbReference type="GO" id="GO:0006508">
    <property type="term" value="P:proteolysis"/>
    <property type="evidence" value="ECO:0007669"/>
    <property type="project" value="UniProtKB-KW"/>
</dbReference>
<gene>
    <name evidence="14" type="ORF">EB796_024895</name>
</gene>
<evidence type="ECO:0000256" key="8">
    <source>
        <dbReference type="PIRSR" id="PIRSR634016-1"/>
    </source>
</evidence>
<evidence type="ECO:0000313" key="15">
    <source>
        <dbReference type="Proteomes" id="UP000593567"/>
    </source>
</evidence>
<evidence type="ECO:0000256" key="5">
    <source>
        <dbReference type="ARBA" id="ARBA00022801"/>
    </source>
</evidence>
<feature type="region of interest" description="Disordered" evidence="11">
    <location>
        <begin position="26"/>
        <end position="58"/>
    </location>
</feature>
<dbReference type="InterPro" id="IPR001930">
    <property type="entry name" value="Peptidase_M1"/>
</dbReference>
<dbReference type="InterPro" id="IPR027268">
    <property type="entry name" value="Peptidase_M4/M1_CTD_sf"/>
</dbReference>
<dbReference type="InterPro" id="IPR014782">
    <property type="entry name" value="Peptidase_M1_dom"/>
</dbReference>
<feature type="compositionally biased region" description="Polar residues" evidence="11">
    <location>
        <begin position="33"/>
        <end position="45"/>
    </location>
</feature>
<evidence type="ECO:0000256" key="7">
    <source>
        <dbReference type="ARBA" id="ARBA00023049"/>
    </source>
</evidence>
<dbReference type="InterPro" id="IPR050344">
    <property type="entry name" value="Peptidase_M1_aminopeptidases"/>
</dbReference>
<feature type="site" description="Transition state stabilizer" evidence="10">
    <location>
        <position position="428"/>
    </location>
</feature>
<keyword evidence="2" id="KW-0031">Aminopeptidase</keyword>
<evidence type="ECO:0000256" key="11">
    <source>
        <dbReference type="SAM" id="MobiDB-lite"/>
    </source>
</evidence>
<evidence type="ECO:0000256" key="6">
    <source>
        <dbReference type="ARBA" id="ARBA00022833"/>
    </source>
</evidence>
<dbReference type="Pfam" id="PF17900">
    <property type="entry name" value="Peptidase_M1_N"/>
    <property type="match status" value="1"/>
</dbReference>
<evidence type="ECO:0000259" key="13">
    <source>
        <dbReference type="Pfam" id="PF17900"/>
    </source>
</evidence>
<dbReference type="PANTHER" id="PTHR11533:SF299">
    <property type="entry name" value="AMINOPEPTIDASE"/>
    <property type="match status" value="1"/>
</dbReference>
<dbReference type="GO" id="GO:0016020">
    <property type="term" value="C:membrane"/>
    <property type="evidence" value="ECO:0007669"/>
    <property type="project" value="TreeGrafter"/>
</dbReference>
<comment type="cofactor">
    <cofactor evidence="9">
        <name>Zn(2+)</name>
        <dbReference type="ChEBI" id="CHEBI:29105"/>
    </cofactor>
    <text evidence="9">Binds 1 zinc ion per subunit.</text>
</comment>
<dbReference type="GO" id="GO:0005615">
    <property type="term" value="C:extracellular space"/>
    <property type="evidence" value="ECO:0007669"/>
    <property type="project" value="TreeGrafter"/>
</dbReference>
<keyword evidence="3" id="KW-0645">Protease</keyword>
<dbReference type="InterPro" id="IPR045357">
    <property type="entry name" value="Aminopeptidase_N-like_N"/>
</dbReference>
<feature type="active site" description="Proton acceptor" evidence="8">
    <location>
        <position position="336"/>
    </location>
</feature>
<evidence type="ECO:0000256" key="1">
    <source>
        <dbReference type="ARBA" id="ARBA00010136"/>
    </source>
</evidence>
<name>A0A7J7ISD3_BUGNE</name>
<evidence type="ECO:0000313" key="14">
    <source>
        <dbReference type="EMBL" id="KAF6016800.1"/>
    </source>
</evidence>
<keyword evidence="5" id="KW-0378">Hydrolase</keyword>
<comment type="similarity">
    <text evidence="1">Belongs to the peptidase M1 family.</text>
</comment>
<dbReference type="GO" id="GO:0008270">
    <property type="term" value="F:zinc ion binding"/>
    <property type="evidence" value="ECO:0007669"/>
    <property type="project" value="InterPro"/>
</dbReference>
<feature type="binding site" evidence="9">
    <location>
        <position position="339"/>
    </location>
    <ligand>
        <name>Zn(2+)</name>
        <dbReference type="ChEBI" id="CHEBI:29105"/>
        <note>catalytic</note>
    </ligand>
</feature>
<keyword evidence="15" id="KW-1185">Reference proteome</keyword>
<organism evidence="14 15">
    <name type="scientific">Bugula neritina</name>
    <name type="common">Brown bryozoan</name>
    <name type="synonym">Sertularia neritina</name>
    <dbReference type="NCBI Taxonomy" id="10212"/>
    <lineage>
        <taxon>Eukaryota</taxon>
        <taxon>Metazoa</taxon>
        <taxon>Spiralia</taxon>
        <taxon>Lophotrochozoa</taxon>
        <taxon>Bryozoa</taxon>
        <taxon>Gymnolaemata</taxon>
        <taxon>Cheilostomatida</taxon>
        <taxon>Flustrina</taxon>
        <taxon>Buguloidea</taxon>
        <taxon>Bugulidae</taxon>
        <taxon>Bugula</taxon>
    </lineage>
</organism>
<feature type="domain" description="Aminopeptidase N-like N-terminal" evidence="13">
    <location>
        <begin position="68"/>
        <end position="220"/>
    </location>
</feature>
<dbReference type="CDD" id="cd09601">
    <property type="entry name" value="M1_APN-Q_like"/>
    <property type="match status" value="1"/>
</dbReference>
<dbReference type="EMBL" id="VXIV02003466">
    <property type="protein sequence ID" value="KAF6016800.1"/>
    <property type="molecule type" value="Genomic_DNA"/>
</dbReference>
<keyword evidence="7" id="KW-0482">Metalloprotease</keyword>
<dbReference type="GO" id="GO:0005737">
    <property type="term" value="C:cytoplasm"/>
    <property type="evidence" value="ECO:0007669"/>
    <property type="project" value="TreeGrafter"/>
</dbReference>
<feature type="domain" description="Peptidase M1 membrane alanine aminopeptidase" evidence="12">
    <location>
        <begin position="263"/>
        <end position="475"/>
    </location>
</feature>
<dbReference type="Pfam" id="PF01433">
    <property type="entry name" value="Peptidase_M1"/>
    <property type="match status" value="1"/>
</dbReference>
<dbReference type="OrthoDB" id="10031169at2759"/>
<dbReference type="InterPro" id="IPR042097">
    <property type="entry name" value="Aminopeptidase_N-like_N_sf"/>
</dbReference>
<protein>
    <submittedName>
        <fullName evidence="14">ERAP1</fullName>
    </submittedName>
</protein>
<dbReference type="Gene3D" id="1.10.390.10">
    <property type="entry name" value="Neutral Protease Domain 2"/>
    <property type="match status" value="1"/>
</dbReference>
<feature type="binding site" evidence="9">
    <location>
        <position position="335"/>
    </location>
    <ligand>
        <name>Zn(2+)</name>
        <dbReference type="ChEBI" id="CHEBI:29105"/>
        <note>catalytic</note>
    </ligand>
</feature>
<dbReference type="PANTHER" id="PTHR11533">
    <property type="entry name" value="PROTEASE M1 ZINC METALLOPROTEASE"/>
    <property type="match status" value="1"/>
</dbReference>
<dbReference type="SUPFAM" id="SSF63737">
    <property type="entry name" value="Leukotriene A4 hydrolase N-terminal domain"/>
    <property type="match status" value="1"/>
</dbReference>
<evidence type="ECO:0000256" key="3">
    <source>
        <dbReference type="ARBA" id="ARBA00022670"/>
    </source>
</evidence>
<dbReference type="PRINTS" id="PR00756">
    <property type="entry name" value="ALADIPTASE"/>
</dbReference>
<evidence type="ECO:0000256" key="9">
    <source>
        <dbReference type="PIRSR" id="PIRSR634016-3"/>
    </source>
</evidence>
<dbReference type="InterPro" id="IPR034016">
    <property type="entry name" value="M1_APN-typ"/>
</dbReference>